<dbReference type="InterPro" id="IPR048433">
    <property type="entry name" value="YNCE-like_beta-prop"/>
</dbReference>
<proteinExistence type="predicted"/>
<organism evidence="4 5">
    <name type="scientific">Novosphingobium fluoreni</name>
    <dbReference type="NCBI Taxonomy" id="1391222"/>
    <lineage>
        <taxon>Bacteria</taxon>
        <taxon>Pseudomonadati</taxon>
        <taxon>Pseudomonadota</taxon>
        <taxon>Alphaproteobacteria</taxon>
        <taxon>Sphingomonadales</taxon>
        <taxon>Sphingomonadaceae</taxon>
        <taxon>Novosphingobium</taxon>
    </lineage>
</organism>
<comment type="caution">
    <text evidence="4">The sequence shown here is derived from an EMBL/GenBank/DDBJ whole genome shotgun (WGS) entry which is preliminary data.</text>
</comment>
<dbReference type="InterPro" id="IPR015943">
    <property type="entry name" value="WD40/YVTN_repeat-like_dom_sf"/>
</dbReference>
<name>A0A7W6C0Q5_9SPHN</name>
<protein>
    <submittedName>
        <fullName evidence="4">YVTN family beta-propeller protein</fullName>
    </submittedName>
</protein>
<dbReference type="InterPro" id="IPR011964">
    <property type="entry name" value="YVTN_b-propeller_repeat"/>
</dbReference>
<dbReference type="NCBIfam" id="TIGR02276">
    <property type="entry name" value="beta_rpt_yvtn"/>
    <property type="match status" value="2"/>
</dbReference>
<dbReference type="Gene3D" id="2.130.10.10">
    <property type="entry name" value="YVTN repeat-like/Quinoprotein amine dehydrogenase"/>
    <property type="match status" value="2"/>
</dbReference>
<feature type="domain" description="YNCE-like beta-propeller" evidence="3">
    <location>
        <begin position="30"/>
        <end position="347"/>
    </location>
</feature>
<sequence>MKKTLSIASRTLPIAAALVAFPATAQQVPNAQPDRAVSAQDRFYTSDQFSNTVSVIDPSTNTLLGVIKLGDPTPANLSPLYRGQLLVHGMGFSPDRRTLAVVSIGSNSVSFIDTATNAVKHTAYVGRSPHEAFFRPDGREVWVSVRGEDYIAVLDGTTFKETGRIAVPNGPGMTIFSPDGKYGYVCSSFSPETVVINTRSKRIVGRVKQDSPFCPDIAATPDGKQVWLTLKDVGKVMVFDAKPPFAVRKTIDTGPITNHVNIARTPKGQFAYVTVGTQSIVKVLRTDDFSEIASVPVGALPHGLWPSGDGSRMYVGLENDDAVAVIDTATNKVIATIPIGQGPQGVAYVPGAVPSGQGLDNLVPLAKAQGKVQVVLEGQGQSQVSLFDQGQVQILQAAVAGLAPKQTFTLGLAARQDGTGTVEPLAKFMTNPAGAAIVNAVGPIRQIVKDAAPAERRFLVIRSGAPDEAGAVVQRQKP</sequence>
<accession>A0A7W6C0Q5</accession>
<evidence type="ECO:0000256" key="1">
    <source>
        <dbReference type="ARBA" id="ARBA00022729"/>
    </source>
</evidence>
<dbReference type="RefSeq" id="WP_183618088.1">
    <property type="nucleotide sequence ID" value="NZ_JACIDY010000008.1"/>
</dbReference>
<dbReference type="PANTHER" id="PTHR47197:SF3">
    <property type="entry name" value="DIHYDRO-HEME D1 DEHYDROGENASE"/>
    <property type="match status" value="1"/>
</dbReference>
<dbReference type="SUPFAM" id="SSF50974">
    <property type="entry name" value="Nitrous oxide reductase, N-terminal domain"/>
    <property type="match status" value="1"/>
</dbReference>
<feature type="chain" id="PRO_5031517179" evidence="2">
    <location>
        <begin position="26"/>
        <end position="478"/>
    </location>
</feature>
<reference evidence="4 5" key="1">
    <citation type="submission" date="2020-08" db="EMBL/GenBank/DDBJ databases">
        <title>Genomic Encyclopedia of Type Strains, Phase IV (KMG-IV): sequencing the most valuable type-strain genomes for metagenomic binning, comparative biology and taxonomic classification.</title>
        <authorList>
            <person name="Goeker M."/>
        </authorList>
    </citation>
    <scope>NUCLEOTIDE SEQUENCE [LARGE SCALE GENOMIC DNA]</scope>
    <source>
        <strain evidence="4 5">DSM 27568</strain>
    </source>
</reference>
<dbReference type="Pfam" id="PF21783">
    <property type="entry name" value="YNCE"/>
    <property type="match status" value="1"/>
</dbReference>
<dbReference type="InterPro" id="IPR011045">
    <property type="entry name" value="N2O_reductase_N"/>
</dbReference>
<dbReference type="EMBL" id="JACIDY010000008">
    <property type="protein sequence ID" value="MBB3941344.1"/>
    <property type="molecule type" value="Genomic_DNA"/>
</dbReference>
<evidence type="ECO:0000256" key="2">
    <source>
        <dbReference type="SAM" id="SignalP"/>
    </source>
</evidence>
<evidence type="ECO:0000313" key="5">
    <source>
        <dbReference type="Proteomes" id="UP000561459"/>
    </source>
</evidence>
<gene>
    <name evidence="4" type="ORF">GGR39_003020</name>
</gene>
<dbReference type="PANTHER" id="PTHR47197">
    <property type="entry name" value="PROTEIN NIRF"/>
    <property type="match status" value="1"/>
</dbReference>
<dbReference type="AlphaFoldDB" id="A0A7W6C0Q5"/>
<keyword evidence="5" id="KW-1185">Reference proteome</keyword>
<dbReference type="Proteomes" id="UP000561459">
    <property type="component" value="Unassembled WGS sequence"/>
</dbReference>
<dbReference type="InterPro" id="IPR051200">
    <property type="entry name" value="Host-pathogen_enzymatic-act"/>
</dbReference>
<feature type="signal peptide" evidence="2">
    <location>
        <begin position="1"/>
        <end position="25"/>
    </location>
</feature>
<evidence type="ECO:0000259" key="3">
    <source>
        <dbReference type="Pfam" id="PF21783"/>
    </source>
</evidence>
<keyword evidence="1 2" id="KW-0732">Signal</keyword>
<evidence type="ECO:0000313" key="4">
    <source>
        <dbReference type="EMBL" id="MBB3941344.1"/>
    </source>
</evidence>